<keyword evidence="7" id="KW-0675">Receptor</keyword>
<sequence length="244" mass="27533">MRGVRDGGMASLLALALLYLLHASYPVNGAGNLKCYCDICPKTNYTCETDGYCFASTSLKNNVISYARRCLDRSNWLPPEAPRFCNSKPGIYLSRICCDKDLCNLNLYPVLLSPNSSELSSVDIFSYIYDMMFATFNSVFHTFALLTHTLIRKSTSICVNKICMTVIHDDRITTRIVAHLDAHVATKCDLHTYITNKILRDNDIHLYLTNIKEIAIVSSIIKWVVLFNVLPIIINLLCRKTCSI</sequence>
<proteinExistence type="predicted"/>
<dbReference type="InterPro" id="IPR000472">
    <property type="entry name" value="Activin_recp"/>
</dbReference>
<feature type="transmembrane region" description="Helical" evidence="4">
    <location>
        <begin position="220"/>
        <end position="238"/>
    </location>
</feature>
<dbReference type="STRING" id="520822.A0A195BV55"/>
<keyword evidence="2 5" id="KW-0732">Signal</keyword>
<keyword evidence="3 4" id="KW-0472">Membrane</keyword>
<feature type="chain" id="PRO_5008269695" evidence="5">
    <location>
        <begin position="30"/>
        <end position="244"/>
    </location>
</feature>
<dbReference type="Proteomes" id="UP000078540">
    <property type="component" value="Unassembled WGS sequence"/>
</dbReference>
<dbReference type="Pfam" id="PF01064">
    <property type="entry name" value="Activin_recp"/>
    <property type="match status" value="1"/>
</dbReference>
<dbReference type="Gene3D" id="2.10.60.10">
    <property type="entry name" value="CD59"/>
    <property type="match status" value="1"/>
</dbReference>
<evidence type="ECO:0000256" key="4">
    <source>
        <dbReference type="SAM" id="Phobius"/>
    </source>
</evidence>
<dbReference type="SUPFAM" id="SSF57302">
    <property type="entry name" value="Snake toxin-like"/>
    <property type="match status" value="1"/>
</dbReference>
<evidence type="ECO:0000256" key="1">
    <source>
        <dbReference type="ARBA" id="ARBA00004370"/>
    </source>
</evidence>
<evidence type="ECO:0000313" key="7">
    <source>
        <dbReference type="EMBL" id="KYM91227.1"/>
    </source>
</evidence>
<feature type="domain" description="Activin types I and II receptor" evidence="6">
    <location>
        <begin position="33"/>
        <end position="106"/>
    </location>
</feature>
<dbReference type="AlphaFoldDB" id="A0A195BV55"/>
<reference evidence="7 8" key="1">
    <citation type="submission" date="2015-09" db="EMBL/GenBank/DDBJ databases">
        <title>Atta colombica WGS genome.</title>
        <authorList>
            <person name="Nygaard S."/>
            <person name="Hu H."/>
            <person name="Boomsma J."/>
            <person name="Zhang G."/>
        </authorList>
    </citation>
    <scope>NUCLEOTIDE SEQUENCE [LARGE SCALE GENOMIC DNA]</scope>
    <source>
        <strain evidence="7">Treedump-2</strain>
        <tissue evidence="7">Whole body</tissue>
    </source>
</reference>
<comment type="subcellular location">
    <subcellularLocation>
        <location evidence="1">Membrane</location>
    </subcellularLocation>
</comment>
<feature type="signal peptide" evidence="5">
    <location>
        <begin position="1"/>
        <end position="29"/>
    </location>
</feature>
<keyword evidence="8" id="KW-1185">Reference proteome</keyword>
<dbReference type="GO" id="GO:0004675">
    <property type="term" value="F:transmembrane receptor protein serine/threonine kinase activity"/>
    <property type="evidence" value="ECO:0007669"/>
    <property type="project" value="InterPro"/>
</dbReference>
<accession>A0A195BV55</accession>
<gene>
    <name evidence="7" type="ORF">ALC53_01639</name>
</gene>
<name>A0A195BV55_9HYME</name>
<evidence type="ECO:0000259" key="6">
    <source>
        <dbReference type="Pfam" id="PF01064"/>
    </source>
</evidence>
<evidence type="ECO:0000256" key="2">
    <source>
        <dbReference type="ARBA" id="ARBA00022729"/>
    </source>
</evidence>
<dbReference type="InterPro" id="IPR045860">
    <property type="entry name" value="Snake_toxin-like_sf"/>
</dbReference>
<protein>
    <submittedName>
        <fullName evidence="7">TGF-beta receptor type-1</fullName>
    </submittedName>
</protein>
<keyword evidence="4" id="KW-0812">Transmembrane</keyword>
<organism evidence="7 8">
    <name type="scientific">Atta colombica</name>
    <dbReference type="NCBI Taxonomy" id="520822"/>
    <lineage>
        <taxon>Eukaryota</taxon>
        <taxon>Metazoa</taxon>
        <taxon>Ecdysozoa</taxon>
        <taxon>Arthropoda</taxon>
        <taxon>Hexapoda</taxon>
        <taxon>Insecta</taxon>
        <taxon>Pterygota</taxon>
        <taxon>Neoptera</taxon>
        <taxon>Endopterygota</taxon>
        <taxon>Hymenoptera</taxon>
        <taxon>Apocrita</taxon>
        <taxon>Aculeata</taxon>
        <taxon>Formicoidea</taxon>
        <taxon>Formicidae</taxon>
        <taxon>Myrmicinae</taxon>
        <taxon>Atta</taxon>
    </lineage>
</organism>
<dbReference type="CDD" id="cd23598">
    <property type="entry name" value="TFP_LU_ECD_Babo"/>
    <property type="match status" value="1"/>
</dbReference>
<dbReference type="EMBL" id="KQ976408">
    <property type="protein sequence ID" value="KYM91227.1"/>
    <property type="molecule type" value="Genomic_DNA"/>
</dbReference>
<keyword evidence="4" id="KW-1133">Transmembrane helix</keyword>
<evidence type="ECO:0000256" key="3">
    <source>
        <dbReference type="ARBA" id="ARBA00023136"/>
    </source>
</evidence>
<evidence type="ECO:0000256" key="5">
    <source>
        <dbReference type="SAM" id="SignalP"/>
    </source>
</evidence>
<dbReference type="GO" id="GO:0016020">
    <property type="term" value="C:membrane"/>
    <property type="evidence" value="ECO:0007669"/>
    <property type="project" value="UniProtKB-SubCell"/>
</dbReference>
<evidence type="ECO:0000313" key="8">
    <source>
        <dbReference type="Proteomes" id="UP000078540"/>
    </source>
</evidence>